<evidence type="ECO:0000313" key="2">
    <source>
        <dbReference type="Proteomes" id="UP001232148"/>
    </source>
</evidence>
<sequence length="62" mass="6507">MIPSVTRWLSRVAPSPLGVRGVRAPPQGASASDKVTCPVEGMPCLAVMDPPNLPKQSIRVPS</sequence>
<accession>A0AAD9HRZ7</accession>
<proteinExistence type="predicted"/>
<organism evidence="1 2">
    <name type="scientific">Colletotrichum zoysiae</name>
    <dbReference type="NCBI Taxonomy" id="1216348"/>
    <lineage>
        <taxon>Eukaryota</taxon>
        <taxon>Fungi</taxon>
        <taxon>Dikarya</taxon>
        <taxon>Ascomycota</taxon>
        <taxon>Pezizomycotina</taxon>
        <taxon>Sordariomycetes</taxon>
        <taxon>Hypocreomycetidae</taxon>
        <taxon>Glomerellales</taxon>
        <taxon>Glomerellaceae</taxon>
        <taxon>Colletotrichum</taxon>
        <taxon>Colletotrichum graminicola species complex</taxon>
    </lineage>
</organism>
<dbReference type="EMBL" id="MU842827">
    <property type="protein sequence ID" value="KAK2032809.1"/>
    <property type="molecule type" value="Genomic_DNA"/>
</dbReference>
<gene>
    <name evidence="1" type="ORF">LX32DRAFT_635885</name>
</gene>
<dbReference type="AlphaFoldDB" id="A0AAD9HRZ7"/>
<evidence type="ECO:0000313" key="1">
    <source>
        <dbReference type="EMBL" id="KAK2032809.1"/>
    </source>
</evidence>
<reference evidence="1" key="1">
    <citation type="submission" date="2021-06" db="EMBL/GenBank/DDBJ databases">
        <title>Comparative genomics, transcriptomics and evolutionary studies reveal genomic signatures of adaptation to plant cell wall in hemibiotrophic fungi.</title>
        <authorList>
            <consortium name="DOE Joint Genome Institute"/>
            <person name="Baroncelli R."/>
            <person name="Diaz J.F."/>
            <person name="Benocci T."/>
            <person name="Peng M."/>
            <person name="Battaglia E."/>
            <person name="Haridas S."/>
            <person name="Andreopoulos W."/>
            <person name="Labutti K."/>
            <person name="Pangilinan J."/>
            <person name="Floch G.L."/>
            <person name="Makela M.R."/>
            <person name="Henrissat B."/>
            <person name="Grigoriev I.V."/>
            <person name="Crouch J.A."/>
            <person name="De Vries R.P."/>
            <person name="Sukno S.A."/>
            <person name="Thon M.R."/>
        </authorList>
    </citation>
    <scope>NUCLEOTIDE SEQUENCE</scope>
    <source>
        <strain evidence="1">MAFF235873</strain>
    </source>
</reference>
<dbReference type="Proteomes" id="UP001232148">
    <property type="component" value="Unassembled WGS sequence"/>
</dbReference>
<comment type="caution">
    <text evidence="1">The sequence shown here is derived from an EMBL/GenBank/DDBJ whole genome shotgun (WGS) entry which is preliminary data.</text>
</comment>
<name>A0AAD9HRZ7_9PEZI</name>
<protein>
    <submittedName>
        <fullName evidence="1">Uncharacterized protein</fullName>
    </submittedName>
</protein>
<keyword evidence="2" id="KW-1185">Reference proteome</keyword>